<keyword evidence="2" id="KW-1185">Reference proteome</keyword>
<gene>
    <name evidence="1" type="ORF">ACFQ07_24745</name>
</gene>
<name>A0ABW3CNC3_9ACTN</name>
<evidence type="ECO:0000313" key="1">
    <source>
        <dbReference type="EMBL" id="MFD0855474.1"/>
    </source>
</evidence>
<dbReference type="EMBL" id="JBHTIR010003608">
    <property type="protein sequence ID" value="MFD0855474.1"/>
    <property type="molecule type" value="Genomic_DNA"/>
</dbReference>
<accession>A0ABW3CNC3</accession>
<sequence length="60" mass="6847">MALVYLYESEHGDQVPRRPDLRPSLEALDRAELITLLVEAAEADRGLRRRLECRVGITRG</sequence>
<proteinExistence type="predicted"/>
<evidence type="ECO:0000313" key="2">
    <source>
        <dbReference type="Proteomes" id="UP001597083"/>
    </source>
</evidence>
<organism evidence="1 2">
    <name type="scientific">Actinomadura adrarensis</name>
    <dbReference type="NCBI Taxonomy" id="1819600"/>
    <lineage>
        <taxon>Bacteria</taxon>
        <taxon>Bacillati</taxon>
        <taxon>Actinomycetota</taxon>
        <taxon>Actinomycetes</taxon>
        <taxon>Streptosporangiales</taxon>
        <taxon>Thermomonosporaceae</taxon>
        <taxon>Actinomadura</taxon>
    </lineage>
</organism>
<protein>
    <submittedName>
        <fullName evidence="1">Uncharacterized protein</fullName>
    </submittedName>
</protein>
<reference evidence="2" key="1">
    <citation type="journal article" date="2019" name="Int. J. Syst. Evol. Microbiol.">
        <title>The Global Catalogue of Microorganisms (GCM) 10K type strain sequencing project: providing services to taxonomists for standard genome sequencing and annotation.</title>
        <authorList>
            <consortium name="The Broad Institute Genomics Platform"/>
            <consortium name="The Broad Institute Genome Sequencing Center for Infectious Disease"/>
            <person name="Wu L."/>
            <person name="Ma J."/>
        </authorList>
    </citation>
    <scope>NUCLEOTIDE SEQUENCE [LARGE SCALE GENOMIC DNA]</scope>
    <source>
        <strain evidence="2">JCM 31696</strain>
    </source>
</reference>
<comment type="caution">
    <text evidence="1">The sequence shown here is derived from an EMBL/GenBank/DDBJ whole genome shotgun (WGS) entry which is preliminary data.</text>
</comment>
<dbReference type="Proteomes" id="UP001597083">
    <property type="component" value="Unassembled WGS sequence"/>
</dbReference>